<accession>A0A2N7S5A9</accession>
<dbReference type="Proteomes" id="UP000235739">
    <property type="component" value="Unassembled WGS sequence"/>
</dbReference>
<sequence length="159" mass="17715">MDLVIATHRGVDIRFEGVNLTSDLPYSRYVTDGDTGLEFHLRGVTNDETRRLDTQFYSALELWSSKIREQGADQADLAPQMPSNSIIEPVKANITDDVGTSYICVGGRIGGTGTDWDATWIYYPAPPPDTQQLILEFTISGVPTDQYCIIEWQAPANER</sequence>
<comment type="caution">
    <text evidence="1">The sequence shown here is derived from an EMBL/GenBank/DDBJ whole genome shotgun (WGS) entry which is preliminary data.</text>
</comment>
<name>A0A2N7S5A9_9MICC</name>
<dbReference type="AlphaFoldDB" id="A0A2N7S5A9"/>
<evidence type="ECO:0000313" key="2">
    <source>
        <dbReference type="Proteomes" id="UP000235739"/>
    </source>
</evidence>
<protein>
    <submittedName>
        <fullName evidence="1">Uncharacterized protein</fullName>
    </submittedName>
</protein>
<proteinExistence type="predicted"/>
<organism evidence="1 2">
    <name type="scientific">Glutamicibacter arilaitensis</name>
    <dbReference type="NCBI Taxonomy" id="256701"/>
    <lineage>
        <taxon>Bacteria</taxon>
        <taxon>Bacillati</taxon>
        <taxon>Actinomycetota</taxon>
        <taxon>Actinomycetes</taxon>
        <taxon>Micrococcales</taxon>
        <taxon>Micrococcaceae</taxon>
        <taxon>Glutamicibacter</taxon>
    </lineage>
</organism>
<evidence type="ECO:0000313" key="1">
    <source>
        <dbReference type="EMBL" id="PMQ21329.1"/>
    </source>
</evidence>
<dbReference type="EMBL" id="PNQX01000001">
    <property type="protein sequence ID" value="PMQ21329.1"/>
    <property type="molecule type" value="Genomic_DNA"/>
</dbReference>
<reference evidence="1 2" key="1">
    <citation type="journal article" date="2017" name="Elife">
        <title>Extensive horizontal gene transfer in cheese-associated bacteria.</title>
        <authorList>
            <person name="Bonham K.S."/>
            <person name="Wolfe B.E."/>
            <person name="Dutton R.J."/>
        </authorList>
    </citation>
    <scope>NUCLEOTIDE SEQUENCE [LARGE SCALE GENOMIC DNA]</scope>
    <source>
        <strain evidence="1 2">JB182</strain>
    </source>
</reference>
<gene>
    <name evidence="1" type="ORF">CIK84_07175</name>
</gene>